<dbReference type="Proteomes" id="UP000092714">
    <property type="component" value="Unassembled WGS sequence"/>
</dbReference>
<dbReference type="eggNOG" id="COG0698">
    <property type="taxonomic scope" value="Bacteria"/>
</dbReference>
<evidence type="ECO:0000313" key="5">
    <source>
        <dbReference type="EMBL" id="OBY11557.1"/>
    </source>
</evidence>
<evidence type="ECO:0000256" key="3">
    <source>
        <dbReference type="PIRSR" id="PIRSR005384-1"/>
    </source>
</evidence>
<feature type="binding site" evidence="4">
    <location>
        <begin position="66"/>
        <end position="70"/>
    </location>
    <ligand>
        <name>D-ribulose 5-phosphate</name>
        <dbReference type="ChEBI" id="CHEBI:58121"/>
    </ligand>
</feature>
<keyword evidence="2 5" id="KW-0413">Isomerase</keyword>
<organism evidence="5 6">
    <name type="scientific">Clostridium paraputrificum</name>
    <dbReference type="NCBI Taxonomy" id="29363"/>
    <lineage>
        <taxon>Bacteria</taxon>
        <taxon>Bacillati</taxon>
        <taxon>Bacillota</taxon>
        <taxon>Clostridia</taxon>
        <taxon>Eubacteriales</taxon>
        <taxon>Clostridiaceae</taxon>
        <taxon>Clostridium</taxon>
    </lineage>
</organism>
<dbReference type="NCBIfam" id="NF004051">
    <property type="entry name" value="PRK05571.1"/>
    <property type="match status" value="1"/>
</dbReference>
<gene>
    <name evidence="5" type="ORF">CP373A1_03960</name>
</gene>
<feature type="active site" description="Proton acceptor" evidence="3">
    <location>
        <position position="65"/>
    </location>
</feature>
<dbReference type="Pfam" id="PF02502">
    <property type="entry name" value="LacAB_rpiB"/>
    <property type="match status" value="1"/>
</dbReference>
<reference evidence="5 6" key="1">
    <citation type="submission" date="2016-06" db="EMBL/GenBank/DDBJ databases">
        <authorList>
            <person name="Kjaerup R.B."/>
            <person name="Dalgaard T.S."/>
            <person name="Juul-Madsen H.R."/>
        </authorList>
    </citation>
    <scope>NUCLEOTIDE SEQUENCE [LARGE SCALE GENOMIC DNA]</scope>
    <source>
        <strain evidence="5 6">373-A1</strain>
    </source>
</reference>
<comment type="caution">
    <text evidence="5">The sequence shown here is derived from an EMBL/GenBank/DDBJ whole genome shotgun (WGS) entry which is preliminary data.</text>
</comment>
<proteinExistence type="inferred from homology"/>
<protein>
    <submittedName>
        <fullName evidence="5">Ribose 5-phosphate isomerase B</fullName>
    </submittedName>
</protein>
<dbReference type="AlphaFoldDB" id="A0A173XGK6"/>
<accession>A0A173XGK6</accession>
<evidence type="ECO:0000256" key="1">
    <source>
        <dbReference type="ARBA" id="ARBA00008754"/>
    </source>
</evidence>
<name>A0A173XGK6_9CLOT</name>
<dbReference type="OrthoDB" id="1778624at2"/>
<comment type="similarity">
    <text evidence="1">Belongs to the LacAB/RpiB family.</text>
</comment>
<dbReference type="PIRSF" id="PIRSF005384">
    <property type="entry name" value="RpiB_LacA_B"/>
    <property type="match status" value="1"/>
</dbReference>
<feature type="binding site" evidence="4">
    <location>
        <position position="109"/>
    </location>
    <ligand>
        <name>D-ribulose 5-phosphate</name>
        <dbReference type="ChEBI" id="CHEBI:58121"/>
    </ligand>
</feature>
<keyword evidence="6" id="KW-1185">Reference proteome</keyword>
<dbReference type="InterPro" id="IPR004785">
    <property type="entry name" value="RpiB"/>
</dbReference>
<evidence type="ECO:0000313" key="6">
    <source>
        <dbReference type="Proteomes" id="UP000092714"/>
    </source>
</evidence>
<dbReference type="NCBIfam" id="TIGR01120">
    <property type="entry name" value="rpiB"/>
    <property type="match status" value="1"/>
</dbReference>
<dbReference type="InterPro" id="IPR003500">
    <property type="entry name" value="RpiB_LacA_LacB"/>
</dbReference>
<evidence type="ECO:0000256" key="4">
    <source>
        <dbReference type="PIRSR" id="PIRSR005384-2"/>
    </source>
</evidence>
<feature type="binding site" evidence="4">
    <location>
        <begin position="8"/>
        <end position="9"/>
    </location>
    <ligand>
        <name>D-ribulose 5-phosphate</name>
        <dbReference type="ChEBI" id="CHEBI:58121"/>
    </ligand>
</feature>
<feature type="binding site" evidence="4">
    <location>
        <position position="132"/>
    </location>
    <ligand>
        <name>D-ribulose 5-phosphate</name>
        <dbReference type="ChEBI" id="CHEBI:58121"/>
    </ligand>
</feature>
<dbReference type="GeneID" id="42774905"/>
<feature type="active site" description="Proton donor" evidence="3">
    <location>
        <position position="98"/>
    </location>
</feature>
<feature type="binding site" evidence="4">
    <location>
        <position position="99"/>
    </location>
    <ligand>
        <name>D-ribulose 5-phosphate</name>
        <dbReference type="ChEBI" id="CHEBI:58121"/>
    </ligand>
</feature>
<dbReference type="NCBIfam" id="TIGR00689">
    <property type="entry name" value="rpiB_lacA_lacB"/>
    <property type="match status" value="1"/>
</dbReference>
<dbReference type="PANTHER" id="PTHR30345">
    <property type="entry name" value="RIBOSE-5-PHOSPHATE ISOMERASE B"/>
    <property type="match status" value="1"/>
</dbReference>
<sequence>MKIALGADHGGFELKEEIISYLKDNGYDVEDYGTYSKESCDYPDYALKAAEAVASKECDLGILICGTGIGISIAANKVPGIRAALCSDTFSAHATREHNDANILALGARVVGPGLALDIVKTFLGAKFEGDRHLARINKITEIEKKYYK</sequence>
<dbReference type="GO" id="GO:0004751">
    <property type="term" value="F:ribose-5-phosphate isomerase activity"/>
    <property type="evidence" value="ECO:0007669"/>
    <property type="project" value="TreeGrafter"/>
</dbReference>
<dbReference type="EMBL" id="MAPZ01000011">
    <property type="protein sequence ID" value="OBY11557.1"/>
    <property type="molecule type" value="Genomic_DNA"/>
</dbReference>
<dbReference type="PANTHER" id="PTHR30345:SF0">
    <property type="entry name" value="DNA DAMAGE-REPAIR_TOLERATION PROTEIN DRT102"/>
    <property type="match status" value="1"/>
</dbReference>
<evidence type="ECO:0000256" key="2">
    <source>
        <dbReference type="ARBA" id="ARBA00023235"/>
    </source>
</evidence>
<dbReference type="GO" id="GO:0009052">
    <property type="term" value="P:pentose-phosphate shunt, non-oxidative branch"/>
    <property type="evidence" value="ECO:0007669"/>
    <property type="project" value="TreeGrafter"/>
</dbReference>
<dbReference type="SUPFAM" id="SSF89623">
    <property type="entry name" value="Ribose/Galactose isomerase RpiB/AlsB"/>
    <property type="match status" value="1"/>
</dbReference>
<dbReference type="InterPro" id="IPR036569">
    <property type="entry name" value="RpiB_LacA_LacB_sf"/>
</dbReference>
<dbReference type="RefSeq" id="WP_027097071.1">
    <property type="nucleotide sequence ID" value="NZ_CABHIH010000002.1"/>
</dbReference>
<dbReference type="Gene3D" id="3.40.1400.10">
    <property type="entry name" value="Sugar-phosphate isomerase, RpiB/LacA/LacB"/>
    <property type="match status" value="1"/>
</dbReference>
<feature type="binding site" evidence="4">
    <location>
        <position position="136"/>
    </location>
    <ligand>
        <name>D-ribulose 5-phosphate</name>
        <dbReference type="ChEBI" id="CHEBI:58121"/>
    </ligand>
</feature>
<dbReference type="GO" id="GO:0019316">
    <property type="term" value="P:D-allose catabolic process"/>
    <property type="evidence" value="ECO:0007669"/>
    <property type="project" value="TreeGrafter"/>
</dbReference>